<feature type="transmembrane region" description="Helical" evidence="5">
    <location>
        <begin position="267"/>
        <end position="300"/>
    </location>
</feature>
<comment type="subcellular location">
    <subcellularLocation>
        <location evidence="1">Endomembrane system</location>
        <topology evidence="1">Multi-pass membrane protein</topology>
    </subcellularLocation>
</comment>
<feature type="transmembrane region" description="Helical" evidence="5">
    <location>
        <begin position="242"/>
        <end position="260"/>
    </location>
</feature>
<reference evidence="7 8" key="1">
    <citation type="submission" date="2018-10" db="EMBL/GenBank/DDBJ databases">
        <authorList>
            <person name="Li J."/>
        </authorList>
    </citation>
    <scope>NUCLEOTIDE SEQUENCE [LARGE SCALE GENOMIC DNA]</scope>
    <source>
        <strain evidence="7 8">JCM 11654</strain>
    </source>
</reference>
<dbReference type="InterPro" id="IPR023894">
    <property type="entry name" value="Sporulation_SdpB"/>
</dbReference>
<dbReference type="InterPro" id="IPR011020">
    <property type="entry name" value="HTTM-like"/>
</dbReference>
<keyword evidence="2 5" id="KW-0812">Transmembrane</keyword>
<comment type="caution">
    <text evidence="7">The sequence shown here is derived from an EMBL/GenBank/DDBJ whole genome shotgun (WGS) entry which is preliminary data.</text>
</comment>
<evidence type="ECO:0000256" key="1">
    <source>
        <dbReference type="ARBA" id="ARBA00004127"/>
    </source>
</evidence>
<keyword evidence="8" id="KW-1185">Reference proteome</keyword>
<dbReference type="OrthoDB" id="128729at2"/>
<dbReference type="AlphaFoldDB" id="A0A3L7AQR9"/>
<evidence type="ECO:0000313" key="7">
    <source>
        <dbReference type="EMBL" id="RLP82315.1"/>
    </source>
</evidence>
<dbReference type="Proteomes" id="UP000269438">
    <property type="component" value="Unassembled WGS sequence"/>
</dbReference>
<dbReference type="GO" id="GO:0012505">
    <property type="term" value="C:endomembrane system"/>
    <property type="evidence" value="ECO:0007669"/>
    <property type="project" value="UniProtKB-SubCell"/>
</dbReference>
<organism evidence="7 8">
    <name type="scientific">Mycetocola lacteus</name>
    <dbReference type="NCBI Taxonomy" id="76637"/>
    <lineage>
        <taxon>Bacteria</taxon>
        <taxon>Bacillati</taxon>
        <taxon>Actinomycetota</taxon>
        <taxon>Actinomycetes</taxon>
        <taxon>Micrococcales</taxon>
        <taxon>Microbacteriaceae</taxon>
        <taxon>Mycetocola</taxon>
    </lineage>
</organism>
<keyword evidence="3 5" id="KW-1133">Transmembrane helix</keyword>
<accession>A0A3L7AQR9</accession>
<feature type="transmembrane region" description="Helical" evidence="5">
    <location>
        <begin position="95"/>
        <end position="121"/>
    </location>
</feature>
<dbReference type="SMART" id="SM00752">
    <property type="entry name" value="HTTM"/>
    <property type="match status" value="1"/>
</dbReference>
<keyword evidence="4 5" id="KW-0472">Membrane</keyword>
<evidence type="ECO:0000256" key="4">
    <source>
        <dbReference type="ARBA" id="ARBA00023136"/>
    </source>
</evidence>
<name>A0A3L7AQR9_9MICO</name>
<feature type="domain" description="HTTM-like" evidence="6">
    <location>
        <begin position="29"/>
        <end position="304"/>
    </location>
</feature>
<gene>
    <name evidence="7" type="ORF">D9V34_11030</name>
</gene>
<dbReference type="PANTHER" id="PTHR39535:SF2">
    <property type="entry name" value="HTTM DOMAIN-CONTAINING PROTEIN"/>
    <property type="match status" value="1"/>
</dbReference>
<protein>
    <recommendedName>
        <fullName evidence="6">HTTM-like domain-containing protein</fullName>
    </recommendedName>
</protein>
<evidence type="ECO:0000256" key="2">
    <source>
        <dbReference type="ARBA" id="ARBA00022692"/>
    </source>
</evidence>
<evidence type="ECO:0000259" key="6">
    <source>
        <dbReference type="SMART" id="SM00752"/>
    </source>
</evidence>
<evidence type="ECO:0000256" key="3">
    <source>
        <dbReference type="ARBA" id="ARBA00022989"/>
    </source>
</evidence>
<sequence>MLTTHAPRALSPTRDLGGPLRGLAANISRYPQPGIRVQLGRSIIALGQLVTLALTSWQNLTTEVLSIEPATYCAGVRRTSLFCLGSETPQEFGRWIGIVIATLVIAGVFPRILAVAHLWLALSMNISLSLPDGGESVAVFATAFLVLIELTERRRWGWHHAQAGPVSLPRSGLRAISYAGSLALCIQLAGIYFESGLAKLAVPEWVDGSAMFYITRDPMFGTVGWVGDILQAATMLPVGTALLTWGTIAMECTIAVFLLLPSRYKRYALLGVILLHVGIGVAMGLWSFAATMIGTALIAAYSLADPTHVDTEGRK</sequence>
<feature type="transmembrane region" description="Helical" evidence="5">
    <location>
        <begin position="172"/>
        <end position="193"/>
    </location>
</feature>
<evidence type="ECO:0000313" key="8">
    <source>
        <dbReference type="Proteomes" id="UP000269438"/>
    </source>
</evidence>
<proteinExistence type="predicted"/>
<dbReference type="InterPro" id="IPR052964">
    <property type="entry name" value="Sporulation_signal_mat"/>
</dbReference>
<dbReference type="PANTHER" id="PTHR39535">
    <property type="entry name" value="SPORULATION-DELAYING PROTEIN SDPB"/>
    <property type="match status" value="1"/>
</dbReference>
<dbReference type="EMBL" id="RCUY01000009">
    <property type="protein sequence ID" value="RLP82315.1"/>
    <property type="molecule type" value="Genomic_DNA"/>
</dbReference>
<feature type="transmembrane region" description="Helical" evidence="5">
    <location>
        <begin position="133"/>
        <end position="151"/>
    </location>
</feature>
<evidence type="ECO:0000256" key="5">
    <source>
        <dbReference type="SAM" id="Phobius"/>
    </source>
</evidence>
<dbReference type="NCBIfam" id="TIGR04033">
    <property type="entry name" value="export_SdpB"/>
    <property type="match status" value="1"/>
</dbReference>